<accession>A0AAU8DRW0</accession>
<reference evidence="1" key="1">
    <citation type="submission" date="2024-05" db="EMBL/GenBank/DDBJ databases">
        <authorList>
            <person name="Cai S.Y."/>
            <person name="Jin L.M."/>
            <person name="Li H.R."/>
        </authorList>
    </citation>
    <scope>NUCLEOTIDE SEQUENCE</scope>
    <source>
        <strain evidence="1">A5-74</strain>
    </source>
</reference>
<evidence type="ECO:0000313" key="1">
    <source>
        <dbReference type="EMBL" id="XCG64025.1"/>
    </source>
</evidence>
<dbReference type="RefSeq" id="WP_353649639.1">
    <property type="nucleotide sequence ID" value="NZ_CP159218.1"/>
</dbReference>
<organism evidence="1">
    <name type="scientific">Nakamurella sp. A5-74</name>
    <dbReference type="NCBI Taxonomy" id="3158264"/>
    <lineage>
        <taxon>Bacteria</taxon>
        <taxon>Bacillati</taxon>
        <taxon>Actinomycetota</taxon>
        <taxon>Actinomycetes</taxon>
        <taxon>Nakamurellales</taxon>
        <taxon>Nakamurellaceae</taxon>
        <taxon>Nakamurella</taxon>
    </lineage>
</organism>
<dbReference type="AlphaFoldDB" id="A0AAU8DRW0"/>
<proteinExistence type="predicted"/>
<dbReference type="EMBL" id="CP159218">
    <property type="protein sequence ID" value="XCG64025.1"/>
    <property type="molecule type" value="Genomic_DNA"/>
</dbReference>
<protein>
    <recommendedName>
        <fullName evidence="2">GNAT family N-acetyltransferase</fullName>
    </recommendedName>
</protein>
<name>A0AAU8DRW0_9ACTN</name>
<evidence type="ECO:0008006" key="2">
    <source>
        <dbReference type="Google" id="ProtNLM"/>
    </source>
</evidence>
<sequence>MGGTTDPRVLLATTNNAAWCTSMCRAHGLEPHQDRQRWWSTSRTPLYYPDVVTLDPALSIGDVLAEVDTSTGCSVKDSFATLDLTAAGFHELFEADWIHRPALGAAGRIDGAVSGWRAEVVKDEHGLQQWIRGWGEDGGRLFMPALLHDSDVRLVRMVEGDQTVGVAALNRSPGAVGVSNLACTRASVEQVWQLIAGLASALFPAHDLVGYEQGKDLVAARAAGFSQVGPLRVWAV</sequence>
<gene>
    <name evidence="1" type="ORF">ABLG96_01370</name>
</gene>